<proteinExistence type="predicted"/>
<dbReference type="STRING" id="1796616.A4V09_10775"/>
<keyword evidence="3" id="KW-0560">Oxidoreductase</keyword>
<dbReference type="InterPro" id="IPR002734">
    <property type="entry name" value="RibDG_C"/>
</dbReference>
<dbReference type="RefSeq" id="WP_065542380.1">
    <property type="nucleotide sequence ID" value="NZ_CP015405.2"/>
</dbReference>
<evidence type="ECO:0000256" key="1">
    <source>
        <dbReference type="ARBA" id="ARBA00005104"/>
    </source>
</evidence>
<evidence type="ECO:0000256" key="3">
    <source>
        <dbReference type="ARBA" id="ARBA00023002"/>
    </source>
</evidence>
<dbReference type="GO" id="GO:0009231">
    <property type="term" value="P:riboflavin biosynthetic process"/>
    <property type="evidence" value="ECO:0007669"/>
    <property type="project" value="InterPro"/>
</dbReference>
<feature type="domain" description="Bacterial bifunctional deaminase-reductase C-terminal" evidence="4">
    <location>
        <begin position="4"/>
        <end position="227"/>
    </location>
</feature>
<dbReference type="EMBL" id="CP015405">
    <property type="protein sequence ID" value="ANU76205.1"/>
    <property type="molecule type" value="Genomic_DNA"/>
</dbReference>
<keyword evidence="2" id="KW-0521">NADP</keyword>
<dbReference type="GO" id="GO:0008703">
    <property type="term" value="F:5-amino-6-(5-phosphoribosylamino)uracil reductase activity"/>
    <property type="evidence" value="ECO:0007669"/>
    <property type="project" value="InterPro"/>
</dbReference>
<evidence type="ECO:0000256" key="2">
    <source>
        <dbReference type="ARBA" id="ARBA00022857"/>
    </source>
</evidence>
<protein>
    <submittedName>
        <fullName evidence="5">5-amino-6-(5-phosphoribosylamino)uracil reductase</fullName>
    </submittedName>
</protein>
<keyword evidence="6" id="KW-1185">Reference proteome</keyword>
<comment type="pathway">
    <text evidence="1">Cofactor biosynthesis; riboflavin biosynthesis.</text>
</comment>
<dbReference type="PANTHER" id="PTHR38011:SF7">
    <property type="entry name" value="2,5-DIAMINO-6-RIBOSYLAMINO-4(3H)-PYRIMIDINONE 5'-PHOSPHATE REDUCTASE"/>
    <property type="match status" value="1"/>
</dbReference>
<accession>A0A1C7I9B9</accession>
<dbReference type="InterPro" id="IPR024072">
    <property type="entry name" value="DHFR-like_dom_sf"/>
</dbReference>
<dbReference type="KEGG" id="byl:A4V09_10775"/>
<name>A0A1C7I9B9_9FIRM</name>
<dbReference type="SUPFAM" id="SSF53597">
    <property type="entry name" value="Dihydrofolate reductase-like"/>
    <property type="match status" value="1"/>
</dbReference>
<dbReference type="AlphaFoldDB" id="A0A1C7I9B9"/>
<dbReference type="InterPro" id="IPR050765">
    <property type="entry name" value="Riboflavin_Biosynth_HTPR"/>
</dbReference>
<organism evidence="5 6">
    <name type="scientific">Blautia pseudococcoides</name>
    <dbReference type="NCBI Taxonomy" id="1796616"/>
    <lineage>
        <taxon>Bacteria</taxon>
        <taxon>Bacillati</taxon>
        <taxon>Bacillota</taxon>
        <taxon>Clostridia</taxon>
        <taxon>Lachnospirales</taxon>
        <taxon>Lachnospiraceae</taxon>
        <taxon>Blautia</taxon>
    </lineage>
</organism>
<evidence type="ECO:0000259" key="4">
    <source>
        <dbReference type="Pfam" id="PF01872"/>
    </source>
</evidence>
<dbReference type="Pfam" id="PF01872">
    <property type="entry name" value="RibD_C"/>
    <property type="match status" value="1"/>
</dbReference>
<dbReference type="Proteomes" id="UP000092574">
    <property type="component" value="Chromosome"/>
</dbReference>
<dbReference type="OrthoDB" id="9800865at2"/>
<evidence type="ECO:0000313" key="5">
    <source>
        <dbReference type="EMBL" id="ANU76205.1"/>
    </source>
</evidence>
<gene>
    <name evidence="5" type="ORF">A4V09_10775</name>
</gene>
<reference evidence="5" key="1">
    <citation type="submission" date="2017-04" db="EMBL/GenBank/DDBJ databases">
        <title>Complete Genome Sequences of Twelve Strains of a Stable Defined Moderately Diverse Mouse Microbiota 2 (sDMDMm2).</title>
        <authorList>
            <person name="Uchimura Y."/>
            <person name="Wyss M."/>
            <person name="Brugiroux S."/>
            <person name="Limenitakis J.P."/>
            <person name="Stecher B."/>
            <person name="McCoy K.D."/>
            <person name="Macpherson A.J."/>
        </authorList>
    </citation>
    <scope>NUCLEOTIDE SEQUENCE</scope>
    <source>
        <strain evidence="5">YL58</strain>
    </source>
</reference>
<sequence length="236" mass="26769">MNRPHIICHMMVALDGKIIGEYMDTKTAYDMNAEYDRIHDEFEADAWMCGRVTMDDNFTFYEKPELHEPAEKIPHTDYIANENADIYVVAVDPSGKLGWKENNIHGYAKRPPAHIIEALTEQVSDAYLAYLRKLGISYIFVGEKQIDCKLLTEKLKSVFGINKLLLEGGGYLNGSFMNEGLMDELSLVVAPVADGNSNTVTLFEKADYLESNLPMEFKLQSVDRLGESGLWIRYKP</sequence>
<evidence type="ECO:0000313" key="6">
    <source>
        <dbReference type="Proteomes" id="UP000092574"/>
    </source>
</evidence>
<dbReference type="Gene3D" id="3.40.430.10">
    <property type="entry name" value="Dihydrofolate Reductase, subunit A"/>
    <property type="match status" value="1"/>
</dbReference>
<dbReference type="PANTHER" id="PTHR38011">
    <property type="entry name" value="DIHYDROFOLATE REDUCTASE FAMILY PROTEIN (AFU_ORTHOLOGUE AFUA_8G06820)"/>
    <property type="match status" value="1"/>
</dbReference>